<dbReference type="GO" id="GO:0000166">
    <property type="term" value="F:nucleotide binding"/>
    <property type="evidence" value="ECO:0007669"/>
    <property type="project" value="UniProtKB-KW"/>
</dbReference>
<evidence type="ECO:0000256" key="2">
    <source>
        <dbReference type="ARBA" id="ARBA00011062"/>
    </source>
</evidence>
<evidence type="ECO:0000256" key="3">
    <source>
        <dbReference type="ARBA" id="ARBA00022490"/>
    </source>
</evidence>
<comment type="function">
    <text evidence="7">Nucleotidase that shows phosphatase activity on nucleoside 5'-monophosphates.</text>
</comment>
<dbReference type="GO" id="GO:0004309">
    <property type="term" value="F:exopolyphosphatase activity"/>
    <property type="evidence" value="ECO:0007669"/>
    <property type="project" value="TreeGrafter"/>
</dbReference>
<dbReference type="InterPro" id="IPR002828">
    <property type="entry name" value="SurE-like_Pase/nucleotidase"/>
</dbReference>
<evidence type="ECO:0000256" key="6">
    <source>
        <dbReference type="ARBA" id="ARBA00022801"/>
    </source>
</evidence>
<keyword evidence="10" id="KW-1185">Reference proteome</keyword>
<dbReference type="PANTHER" id="PTHR30457">
    <property type="entry name" value="5'-NUCLEOTIDASE SURE"/>
    <property type="match status" value="1"/>
</dbReference>
<sequence length="268" mass="30046">MRILVTNDDGIFHPGVEAMVSVLQHFGEVYVVCPDEERSAISHSITLRNPIKAVPTNIFSTGITSWLVNGTPADCIKLGVEVLMKEPPDIVFSGINIGPNLGRDIYYSGTIAGASEAALYGIPSVAVSLASFDKASVNYQQIKALFYQIGEVIIQNKIPSGMLLNVNLPYTSKELCQGVKVVPLDMSVSRYRHVGLNDPNGNIYYWLKDTYQELDELAKGKDFSLLRQNYVTISPIENKTITKRRIDYVSRWFHTFNQNKEDFFHVKH</sequence>
<evidence type="ECO:0000256" key="7">
    <source>
        <dbReference type="HAMAP-Rule" id="MF_00060"/>
    </source>
</evidence>
<comment type="catalytic activity">
    <reaction evidence="1 7">
        <text>a ribonucleoside 5'-phosphate + H2O = a ribonucleoside + phosphate</text>
        <dbReference type="Rhea" id="RHEA:12484"/>
        <dbReference type="ChEBI" id="CHEBI:15377"/>
        <dbReference type="ChEBI" id="CHEBI:18254"/>
        <dbReference type="ChEBI" id="CHEBI:43474"/>
        <dbReference type="ChEBI" id="CHEBI:58043"/>
        <dbReference type="EC" id="3.1.3.5"/>
    </reaction>
</comment>
<dbReference type="EC" id="3.1.3.5" evidence="7"/>
<evidence type="ECO:0000313" key="10">
    <source>
        <dbReference type="Proteomes" id="UP000184184"/>
    </source>
</evidence>
<feature type="binding site" evidence="7">
    <location>
        <position position="8"/>
    </location>
    <ligand>
        <name>a divalent metal cation</name>
        <dbReference type="ChEBI" id="CHEBI:60240"/>
    </ligand>
</feature>
<keyword evidence="5 7" id="KW-0547">Nucleotide-binding</keyword>
<organism evidence="9 10">
    <name type="scientific">Gracilibacillus kekensis</name>
    <dbReference type="NCBI Taxonomy" id="1027249"/>
    <lineage>
        <taxon>Bacteria</taxon>
        <taxon>Bacillati</taxon>
        <taxon>Bacillota</taxon>
        <taxon>Bacilli</taxon>
        <taxon>Bacillales</taxon>
        <taxon>Bacillaceae</taxon>
        <taxon>Gracilibacillus</taxon>
    </lineage>
</organism>
<dbReference type="GO" id="GO:0008254">
    <property type="term" value="F:3'-nucleotidase activity"/>
    <property type="evidence" value="ECO:0007669"/>
    <property type="project" value="TreeGrafter"/>
</dbReference>
<feature type="binding site" evidence="7">
    <location>
        <position position="39"/>
    </location>
    <ligand>
        <name>a divalent metal cation</name>
        <dbReference type="ChEBI" id="CHEBI:60240"/>
    </ligand>
</feature>
<dbReference type="InterPro" id="IPR036523">
    <property type="entry name" value="SurE-like_sf"/>
</dbReference>
<reference evidence="9 10" key="1">
    <citation type="submission" date="2016-11" db="EMBL/GenBank/DDBJ databases">
        <authorList>
            <person name="Jaros S."/>
            <person name="Januszkiewicz K."/>
            <person name="Wedrychowicz H."/>
        </authorList>
    </citation>
    <scope>NUCLEOTIDE SEQUENCE [LARGE SCALE GENOMIC DNA]</scope>
    <source>
        <strain evidence="9 10">CGMCC 1.10681</strain>
    </source>
</reference>
<accession>A0A1M7Q0G2</accession>
<proteinExistence type="inferred from homology"/>
<dbReference type="GO" id="GO:0005737">
    <property type="term" value="C:cytoplasm"/>
    <property type="evidence" value="ECO:0007669"/>
    <property type="project" value="UniProtKB-SubCell"/>
</dbReference>
<evidence type="ECO:0000256" key="5">
    <source>
        <dbReference type="ARBA" id="ARBA00022741"/>
    </source>
</evidence>
<keyword evidence="4 7" id="KW-0479">Metal-binding</keyword>
<dbReference type="Proteomes" id="UP000184184">
    <property type="component" value="Unassembled WGS sequence"/>
</dbReference>
<dbReference type="PANTHER" id="PTHR30457:SF12">
    <property type="entry name" value="5'_3'-NUCLEOTIDASE SURE"/>
    <property type="match status" value="1"/>
</dbReference>
<dbReference type="AlphaFoldDB" id="A0A1M7Q0G2"/>
<dbReference type="SUPFAM" id="SSF64167">
    <property type="entry name" value="SurE-like"/>
    <property type="match status" value="1"/>
</dbReference>
<dbReference type="InterPro" id="IPR030048">
    <property type="entry name" value="SurE"/>
</dbReference>
<dbReference type="Gene3D" id="3.40.1210.10">
    <property type="entry name" value="Survival protein SurE-like phosphatase/nucleotidase"/>
    <property type="match status" value="1"/>
</dbReference>
<dbReference type="HAMAP" id="MF_00060">
    <property type="entry name" value="SurE"/>
    <property type="match status" value="1"/>
</dbReference>
<dbReference type="GO" id="GO:0008253">
    <property type="term" value="F:5'-nucleotidase activity"/>
    <property type="evidence" value="ECO:0007669"/>
    <property type="project" value="UniProtKB-UniRule"/>
</dbReference>
<feature type="binding site" evidence="7">
    <location>
        <position position="9"/>
    </location>
    <ligand>
        <name>a divalent metal cation</name>
        <dbReference type="ChEBI" id="CHEBI:60240"/>
    </ligand>
</feature>
<dbReference type="EMBL" id="FRCZ01000005">
    <property type="protein sequence ID" value="SHN23552.1"/>
    <property type="molecule type" value="Genomic_DNA"/>
</dbReference>
<comment type="cofactor">
    <cofactor evidence="7">
        <name>a divalent metal cation</name>
        <dbReference type="ChEBI" id="CHEBI:60240"/>
    </cofactor>
    <text evidence="7">Binds 1 divalent metal cation per subunit.</text>
</comment>
<dbReference type="NCBIfam" id="TIGR00087">
    <property type="entry name" value="surE"/>
    <property type="match status" value="1"/>
</dbReference>
<evidence type="ECO:0000259" key="8">
    <source>
        <dbReference type="Pfam" id="PF01975"/>
    </source>
</evidence>
<keyword evidence="6 7" id="KW-0378">Hydrolase</keyword>
<dbReference type="GO" id="GO:0046872">
    <property type="term" value="F:metal ion binding"/>
    <property type="evidence" value="ECO:0007669"/>
    <property type="project" value="UniProtKB-UniRule"/>
</dbReference>
<comment type="subcellular location">
    <subcellularLocation>
        <location evidence="7">Cytoplasm</location>
    </subcellularLocation>
</comment>
<name>A0A1M7Q0G2_9BACI</name>
<evidence type="ECO:0000313" key="9">
    <source>
        <dbReference type="EMBL" id="SHN23552.1"/>
    </source>
</evidence>
<dbReference type="STRING" id="1027249.SAMN05216179_2691"/>
<dbReference type="Pfam" id="PF01975">
    <property type="entry name" value="SurE"/>
    <property type="match status" value="1"/>
</dbReference>
<dbReference type="OrthoDB" id="9780815at2"/>
<gene>
    <name evidence="7" type="primary">surE</name>
    <name evidence="9" type="ORF">SAMN05216179_2691</name>
</gene>
<comment type="similarity">
    <text evidence="2 7">Belongs to the SurE nucleotidase family.</text>
</comment>
<evidence type="ECO:0000256" key="1">
    <source>
        <dbReference type="ARBA" id="ARBA00000815"/>
    </source>
</evidence>
<protein>
    <recommendedName>
        <fullName evidence="7">5'-nucleotidase SurE</fullName>
        <ecNumber evidence="7">3.1.3.5</ecNumber>
    </recommendedName>
    <alternativeName>
        <fullName evidence="7">Nucleoside 5'-monophosphate phosphohydrolase</fullName>
    </alternativeName>
</protein>
<evidence type="ECO:0000256" key="4">
    <source>
        <dbReference type="ARBA" id="ARBA00022723"/>
    </source>
</evidence>
<feature type="binding site" evidence="7">
    <location>
        <position position="96"/>
    </location>
    <ligand>
        <name>a divalent metal cation</name>
        <dbReference type="ChEBI" id="CHEBI:60240"/>
    </ligand>
</feature>
<dbReference type="RefSeq" id="WP_073202361.1">
    <property type="nucleotide sequence ID" value="NZ_FRCZ01000005.1"/>
</dbReference>
<feature type="domain" description="Survival protein SurE-like phosphatase/nucleotidase" evidence="8">
    <location>
        <begin position="3"/>
        <end position="184"/>
    </location>
</feature>
<keyword evidence="3 7" id="KW-0963">Cytoplasm</keyword>